<gene>
    <name evidence="1" type="ORF">BCR44DRAFT_1426442</name>
</gene>
<dbReference type="Proteomes" id="UP000193411">
    <property type="component" value="Unassembled WGS sequence"/>
</dbReference>
<dbReference type="AlphaFoldDB" id="A0A1Y2HXM8"/>
<evidence type="ECO:0000313" key="1">
    <source>
        <dbReference type="EMBL" id="ORZ39387.1"/>
    </source>
</evidence>
<dbReference type="EMBL" id="MCFL01000005">
    <property type="protein sequence ID" value="ORZ39387.1"/>
    <property type="molecule type" value="Genomic_DNA"/>
</dbReference>
<proteinExistence type="predicted"/>
<evidence type="ECO:0000313" key="2">
    <source>
        <dbReference type="Proteomes" id="UP000193411"/>
    </source>
</evidence>
<keyword evidence="2" id="KW-1185">Reference proteome</keyword>
<sequence>MRLEQQVKCLPRCQVAELSLRQDGNQVGIKVERVRYHGKQFGFVALRRDWTASLCGSAGIRMWHCQCRCGSVWKRPWRRTCHAAIGRRGFRQRTRSSCNRTCRRCRSSRRGPWCTGSDRGLQTASALGVWLLLGLNRSWIGRTLLALVAALLPAAANLDCVGKPSHLNIVDRHVKLAFQVAPRHIFLWQRKQEIENNLTLLGCRDHAFVEQRVWRAIIHHFRWTASIVWARTWRNQIVDLRQARPP</sequence>
<comment type="caution">
    <text evidence="1">The sequence shown here is derived from an EMBL/GenBank/DDBJ whole genome shotgun (WGS) entry which is preliminary data.</text>
</comment>
<organism evidence="1 2">
    <name type="scientific">Catenaria anguillulae PL171</name>
    <dbReference type="NCBI Taxonomy" id="765915"/>
    <lineage>
        <taxon>Eukaryota</taxon>
        <taxon>Fungi</taxon>
        <taxon>Fungi incertae sedis</taxon>
        <taxon>Blastocladiomycota</taxon>
        <taxon>Blastocladiomycetes</taxon>
        <taxon>Blastocladiales</taxon>
        <taxon>Catenariaceae</taxon>
        <taxon>Catenaria</taxon>
    </lineage>
</organism>
<name>A0A1Y2HXM8_9FUNG</name>
<reference evidence="1 2" key="1">
    <citation type="submission" date="2016-07" db="EMBL/GenBank/DDBJ databases">
        <title>Pervasive Adenine N6-methylation of Active Genes in Fungi.</title>
        <authorList>
            <consortium name="DOE Joint Genome Institute"/>
            <person name="Mondo S.J."/>
            <person name="Dannebaum R.O."/>
            <person name="Kuo R.C."/>
            <person name="Labutti K."/>
            <person name="Haridas S."/>
            <person name="Kuo A."/>
            <person name="Salamov A."/>
            <person name="Ahrendt S.R."/>
            <person name="Lipzen A."/>
            <person name="Sullivan W."/>
            <person name="Andreopoulos W.B."/>
            <person name="Clum A."/>
            <person name="Lindquist E."/>
            <person name="Daum C."/>
            <person name="Ramamoorthy G.K."/>
            <person name="Gryganskyi A."/>
            <person name="Culley D."/>
            <person name="Magnuson J.K."/>
            <person name="James T.Y."/>
            <person name="O'Malley M.A."/>
            <person name="Stajich J.E."/>
            <person name="Spatafora J.W."/>
            <person name="Visel A."/>
            <person name="Grigoriev I.V."/>
        </authorList>
    </citation>
    <scope>NUCLEOTIDE SEQUENCE [LARGE SCALE GENOMIC DNA]</scope>
    <source>
        <strain evidence="1 2">PL171</strain>
    </source>
</reference>
<protein>
    <submittedName>
        <fullName evidence="1">Uncharacterized protein</fullName>
    </submittedName>
</protein>
<accession>A0A1Y2HXM8</accession>